<dbReference type="PATRIC" id="fig|1005057.4.peg.66"/>
<evidence type="ECO:0000256" key="3">
    <source>
        <dbReference type="ARBA" id="ARBA00020392"/>
    </source>
</evidence>
<dbReference type="InterPro" id="IPR052570">
    <property type="entry name" value="FliJ"/>
</dbReference>
<dbReference type="GO" id="GO:0005886">
    <property type="term" value="C:plasma membrane"/>
    <property type="evidence" value="ECO:0007669"/>
    <property type="project" value="UniProtKB-SubCell"/>
</dbReference>
<keyword evidence="6" id="KW-0145">Chemotaxis</keyword>
<reference evidence="11 12" key="1">
    <citation type="journal article" date="2011" name="PLoS Genet.">
        <title>Sequence conservation and functional constraint on intergenic spacers in reduced genomes of the obligate symbiont buchnera.</title>
        <authorList>
            <person name="Degnan P.H."/>
            <person name="Ochman H."/>
            <person name="Moran N.A."/>
        </authorList>
    </citation>
    <scope>NUCLEOTIDE SEQUENCE [LARGE SCALE GENOMIC DNA]</scope>
    <source>
        <strain evidence="11 12">Ua</strain>
    </source>
</reference>
<evidence type="ECO:0000256" key="6">
    <source>
        <dbReference type="ARBA" id="ARBA00022500"/>
    </source>
</evidence>
<keyword evidence="9" id="KW-0472">Membrane</keyword>
<dbReference type="HOGENOM" id="CLU_1764545_0_0_6"/>
<dbReference type="GO" id="GO:0009288">
    <property type="term" value="C:bacterial-type flagellum"/>
    <property type="evidence" value="ECO:0007669"/>
    <property type="project" value="InterPro"/>
</dbReference>
<dbReference type="PANTHER" id="PTHR38786">
    <property type="entry name" value="FLAGELLAR FLIJ PROTEIN"/>
    <property type="match status" value="1"/>
</dbReference>
<gene>
    <name evidence="11" type="primary">fliJ</name>
    <name evidence="11" type="ORF">BUAMB_073</name>
</gene>
<protein>
    <recommendedName>
        <fullName evidence="3">Flagellar FliJ protein</fullName>
    </recommendedName>
</protein>
<dbReference type="GO" id="GO:0071973">
    <property type="term" value="P:bacterial-type flagellum-dependent cell motility"/>
    <property type="evidence" value="ECO:0007669"/>
    <property type="project" value="InterPro"/>
</dbReference>
<evidence type="ECO:0000313" key="11">
    <source>
        <dbReference type="EMBL" id="AEO07900.1"/>
    </source>
</evidence>
<evidence type="ECO:0000256" key="2">
    <source>
        <dbReference type="ARBA" id="ARBA00010004"/>
    </source>
</evidence>
<evidence type="ECO:0000256" key="10">
    <source>
        <dbReference type="ARBA" id="ARBA00023225"/>
    </source>
</evidence>
<dbReference type="Gene3D" id="1.10.287.1700">
    <property type="match status" value="1"/>
</dbReference>
<evidence type="ECO:0000256" key="1">
    <source>
        <dbReference type="ARBA" id="ARBA00004413"/>
    </source>
</evidence>
<comment type="similarity">
    <text evidence="2">Belongs to the FliJ family.</text>
</comment>
<evidence type="ECO:0000256" key="7">
    <source>
        <dbReference type="ARBA" id="ARBA00022795"/>
    </source>
</evidence>
<proteinExistence type="inferred from homology"/>
<keyword evidence="10" id="KW-1006">Bacterial flagellum protein export</keyword>
<dbReference type="InterPro" id="IPR012823">
    <property type="entry name" value="Flagell_FliJ"/>
</dbReference>
<dbReference type="EMBL" id="CP002648">
    <property type="protein sequence ID" value="AEO07900.1"/>
    <property type="molecule type" value="Genomic_DNA"/>
</dbReference>
<evidence type="ECO:0000256" key="5">
    <source>
        <dbReference type="ARBA" id="ARBA00022475"/>
    </source>
</evidence>
<keyword evidence="11" id="KW-0282">Flagellum</keyword>
<name>G2LNW3_BUCUM</name>
<keyword evidence="5" id="KW-1003">Cell membrane</keyword>
<dbReference type="GO" id="GO:0015031">
    <property type="term" value="P:protein transport"/>
    <property type="evidence" value="ECO:0007669"/>
    <property type="project" value="UniProtKB-KW"/>
</dbReference>
<evidence type="ECO:0000256" key="9">
    <source>
        <dbReference type="ARBA" id="ARBA00023136"/>
    </source>
</evidence>
<dbReference type="KEGG" id="buh:BUAMB_073"/>
<dbReference type="GO" id="GO:0006935">
    <property type="term" value="P:chemotaxis"/>
    <property type="evidence" value="ECO:0007669"/>
    <property type="project" value="UniProtKB-KW"/>
</dbReference>
<keyword evidence="11" id="KW-0966">Cell projection</keyword>
<organism evidence="11 12">
    <name type="scientific">Buchnera aphidicola str. Ua</name>
    <name type="common">Uroleucon ambrosiae</name>
    <dbReference type="NCBI Taxonomy" id="1005057"/>
    <lineage>
        <taxon>Bacteria</taxon>
        <taxon>Pseudomonadati</taxon>
        <taxon>Pseudomonadota</taxon>
        <taxon>Gammaproteobacteria</taxon>
        <taxon>Enterobacterales</taxon>
        <taxon>Erwiniaceae</taxon>
        <taxon>Buchnera</taxon>
    </lineage>
</organism>
<keyword evidence="8" id="KW-0653">Protein transport</keyword>
<accession>G2LNW3</accession>
<dbReference type="eggNOG" id="COG2882">
    <property type="taxonomic scope" value="Bacteria"/>
</dbReference>
<dbReference type="STRING" id="1005057.BUAMB_073"/>
<dbReference type="Proteomes" id="UP000006139">
    <property type="component" value="Chromosome"/>
</dbReference>
<dbReference type="GO" id="GO:0044781">
    <property type="term" value="P:bacterial-type flagellum organization"/>
    <property type="evidence" value="ECO:0007669"/>
    <property type="project" value="UniProtKB-KW"/>
</dbReference>
<dbReference type="Pfam" id="PF02050">
    <property type="entry name" value="FliJ"/>
    <property type="match status" value="1"/>
</dbReference>
<evidence type="ECO:0000313" key="12">
    <source>
        <dbReference type="Proteomes" id="UP000006139"/>
    </source>
</evidence>
<evidence type="ECO:0000256" key="8">
    <source>
        <dbReference type="ARBA" id="ARBA00022927"/>
    </source>
</evidence>
<keyword evidence="4" id="KW-0813">Transport</keyword>
<keyword evidence="11" id="KW-0969">Cilium</keyword>
<evidence type="ECO:0000256" key="4">
    <source>
        <dbReference type="ARBA" id="ARBA00022448"/>
    </source>
</evidence>
<dbReference type="AlphaFoldDB" id="G2LNW3"/>
<keyword evidence="7" id="KW-1005">Bacterial flagellum biogenesis</keyword>
<dbReference type="InterPro" id="IPR053716">
    <property type="entry name" value="Flag_assembly_chemotaxis_eff"/>
</dbReference>
<dbReference type="PANTHER" id="PTHR38786:SF1">
    <property type="entry name" value="FLAGELLAR FLIJ PROTEIN"/>
    <property type="match status" value="1"/>
</dbReference>
<sequence length="143" mass="16999">MMKIQNIYLKKNKTLNQLEILTSYKKEYIKKMHAEMISGISVHCLINYQSFIVMLDHIIQENLCVIENDTKIIKESIENLTKNHINLKTWTYLNAINKQRILKIKTIKEQSINDNYTQLKFLKKDAYFNVGNNESHNISEQYD</sequence>
<comment type="subcellular location">
    <subcellularLocation>
        <location evidence="1">Cell membrane</location>
        <topology evidence="1">Peripheral membrane protein</topology>
        <orientation evidence="1">Cytoplasmic side</orientation>
    </subcellularLocation>
</comment>